<dbReference type="InterPro" id="IPR003593">
    <property type="entry name" value="AAA+_ATPase"/>
</dbReference>
<accession>A0A1M6A348</accession>
<keyword evidence="8" id="KW-1278">Translocase</keyword>
<dbReference type="InterPro" id="IPR003439">
    <property type="entry name" value="ABC_transporter-like_ATP-bd"/>
</dbReference>
<keyword evidence="5" id="KW-0997">Cell inner membrane</keyword>
<evidence type="ECO:0000256" key="3">
    <source>
        <dbReference type="ARBA" id="ARBA00022448"/>
    </source>
</evidence>
<evidence type="ECO:0000313" key="11">
    <source>
        <dbReference type="EMBL" id="SHI30944.1"/>
    </source>
</evidence>
<gene>
    <name evidence="11" type="ORF">SAMN02746098_03877</name>
</gene>
<evidence type="ECO:0000256" key="2">
    <source>
        <dbReference type="ARBA" id="ARBA00005417"/>
    </source>
</evidence>
<dbReference type="GO" id="GO:0005886">
    <property type="term" value="C:plasma membrane"/>
    <property type="evidence" value="ECO:0007669"/>
    <property type="project" value="UniProtKB-SubCell"/>
</dbReference>
<keyword evidence="9" id="KW-0472">Membrane</keyword>
<keyword evidence="12" id="KW-1185">Reference proteome</keyword>
<dbReference type="FunFam" id="3.40.50.300:FF:000016">
    <property type="entry name" value="Oligopeptide ABC transporter ATP-binding component"/>
    <property type="match status" value="1"/>
</dbReference>
<dbReference type="PANTHER" id="PTHR43297">
    <property type="entry name" value="OLIGOPEPTIDE TRANSPORT ATP-BINDING PROTEIN APPD"/>
    <property type="match status" value="1"/>
</dbReference>
<dbReference type="NCBIfam" id="TIGR01727">
    <property type="entry name" value="oligo_HPY"/>
    <property type="match status" value="1"/>
</dbReference>
<evidence type="ECO:0000313" key="12">
    <source>
        <dbReference type="Proteomes" id="UP000183954"/>
    </source>
</evidence>
<evidence type="ECO:0000256" key="1">
    <source>
        <dbReference type="ARBA" id="ARBA00004202"/>
    </source>
</evidence>
<dbReference type="CDD" id="cd03257">
    <property type="entry name" value="ABC_NikE_OppD_transporters"/>
    <property type="match status" value="1"/>
</dbReference>
<keyword evidence="4" id="KW-1003">Cell membrane</keyword>
<protein>
    <submittedName>
        <fullName evidence="11">Oligopeptide transport system ATP-binding protein</fullName>
    </submittedName>
</protein>
<sequence length="324" mass="35581">MEPLLKISDLHVGFLNYAGVARVLNGIDLELFPGEFLGLVGESGSGKSLTANAVLGLLPARSAVISKGSIMFEGKELIGRSEKEFQGLRGKKISMVFQEPMNALNPSYKIGKQMVEILKLHKGLSNKEAKAEAVRWLTQVHIQNPEKVVKEYPYELSGGMRQRVLLAMALSCGSQLLLADEPTTALDVTIQAQILRLMKETADQLGTSVLLITHDLAVVAQTCQRVAVMYCGNIVEIGPVTKVLHEPCHPYTKALLKALPNPDHSETELQSIPGSVPNLLTPPAGCRFHPRCDLVEKTCMELRPQLTTVSENHYVACWREEDHV</sequence>
<keyword evidence="3" id="KW-0813">Transport</keyword>
<organism evidence="11 12">
    <name type="scientific">Desulfosporosinus lacus DSM 15449</name>
    <dbReference type="NCBI Taxonomy" id="1121420"/>
    <lineage>
        <taxon>Bacteria</taxon>
        <taxon>Bacillati</taxon>
        <taxon>Bacillota</taxon>
        <taxon>Clostridia</taxon>
        <taxon>Eubacteriales</taxon>
        <taxon>Desulfitobacteriaceae</taxon>
        <taxon>Desulfosporosinus</taxon>
    </lineage>
</organism>
<evidence type="ECO:0000259" key="10">
    <source>
        <dbReference type="PROSITE" id="PS50893"/>
    </source>
</evidence>
<comment type="subcellular location">
    <subcellularLocation>
        <location evidence="1">Cell membrane</location>
        <topology evidence="1">Peripheral membrane protein</topology>
    </subcellularLocation>
</comment>
<evidence type="ECO:0000256" key="4">
    <source>
        <dbReference type="ARBA" id="ARBA00022475"/>
    </source>
</evidence>
<dbReference type="STRING" id="1121420.SAMN02746098_03877"/>
<reference evidence="12" key="1">
    <citation type="submission" date="2016-11" db="EMBL/GenBank/DDBJ databases">
        <authorList>
            <person name="Varghese N."/>
            <person name="Submissions S."/>
        </authorList>
    </citation>
    <scope>NUCLEOTIDE SEQUENCE [LARGE SCALE GENOMIC DNA]</scope>
    <source>
        <strain evidence="12">DSM 15449</strain>
    </source>
</reference>
<dbReference type="OrthoDB" id="9779287at2"/>
<dbReference type="EMBL" id="FQXJ01000016">
    <property type="protein sequence ID" value="SHI30944.1"/>
    <property type="molecule type" value="Genomic_DNA"/>
</dbReference>
<dbReference type="InterPro" id="IPR017871">
    <property type="entry name" value="ABC_transporter-like_CS"/>
</dbReference>
<keyword evidence="7 11" id="KW-0067">ATP-binding</keyword>
<dbReference type="PROSITE" id="PS00211">
    <property type="entry name" value="ABC_TRANSPORTER_1"/>
    <property type="match status" value="1"/>
</dbReference>
<dbReference type="GO" id="GO:0016887">
    <property type="term" value="F:ATP hydrolysis activity"/>
    <property type="evidence" value="ECO:0007669"/>
    <property type="project" value="InterPro"/>
</dbReference>
<dbReference type="PROSITE" id="PS50893">
    <property type="entry name" value="ABC_TRANSPORTER_2"/>
    <property type="match status" value="1"/>
</dbReference>
<dbReference type="InterPro" id="IPR013563">
    <property type="entry name" value="Oligopep_ABC_C"/>
</dbReference>
<dbReference type="SUPFAM" id="SSF52540">
    <property type="entry name" value="P-loop containing nucleoside triphosphate hydrolases"/>
    <property type="match status" value="1"/>
</dbReference>
<feature type="domain" description="ABC transporter" evidence="10">
    <location>
        <begin position="5"/>
        <end position="256"/>
    </location>
</feature>
<dbReference type="AlphaFoldDB" id="A0A1M6A348"/>
<dbReference type="SMART" id="SM00382">
    <property type="entry name" value="AAA"/>
    <property type="match status" value="1"/>
</dbReference>
<evidence type="ECO:0000256" key="8">
    <source>
        <dbReference type="ARBA" id="ARBA00022967"/>
    </source>
</evidence>
<keyword evidence="6" id="KW-0547">Nucleotide-binding</keyword>
<name>A0A1M6A348_9FIRM</name>
<evidence type="ECO:0000256" key="7">
    <source>
        <dbReference type="ARBA" id="ARBA00022840"/>
    </source>
</evidence>
<dbReference type="InterPro" id="IPR027417">
    <property type="entry name" value="P-loop_NTPase"/>
</dbReference>
<dbReference type="Pfam" id="PF00005">
    <property type="entry name" value="ABC_tran"/>
    <property type="match status" value="1"/>
</dbReference>
<dbReference type="GO" id="GO:0005524">
    <property type="term" value="F:ATP binding"/>
    <property type="evidence" value="ECO:0007669"/>
    <property type="project" value="UniProtKB-KW"/>
</dbReference>
<proteinExistence type="inferred from homology"/>
<evidence type="ECO:0000256" key="6">
    <source>
        <dbReference type="ARBA" id="ARBA00022741"/>
    </source>
</evidence>
<dbReference type="Gene3D" id="3.40.50.300">
    <property type="entry name" value="P-loop containing nucleotide triphosphate hydrolases"/>
    <property type="match status" value="1"/>
</dbReference>
<dbReference type="Proteomes" id="UP000183954">
    <property type="component" value="Unassembled WGS sequence"/>
</dbReference>
<evidence type="ECO:0000256" key="5">
    <source>
        <dbReference type="ARBA" id="ARBA00022519"/>
    </source>
</evidence>
<dbReference type="PANTHER" id="PTHR43297:SF14">
    <property type="entry name" value="ATPASE AAA-TYPE CORE DOMAIN-CONTAINING PROTEIN"/>
    <property type="match status" value="1"/>
</dbReference>
<dbReference type="GO" id="GO:0015833">
    <property type="term" value="P:peptide transport"/>
    <property type="evidence" value="ECO:0007669"/>
    <property type="project" value="InterPro"/>
</dbReference>
<comment type="similarity">
    <text evidence="2">Belongs to the ABC transporter superfamily.</text>
</comment>
<dbReference type="InterPro" id="IPR050388">
    <property type="entry name" value="ABC_Ni/Peptide_Import"/>
</dbReference>
<dbReference type="RefSeq" id="WP_073031392.1">
    <property type="nucleotide sequence ID" value="NZ_FQXJ01000016.1"/>
</dbReference>
<evidence type="ECO:0000256" key="9">
    <source>
        <dbReference type="ARBA" id="ARBA00023136"/>
    </source>
</evidence>
<dbReference type="Pfam" id="PF08352">
    <property type="entry name" value="oligo_HPY"/>
    <property type="match status" value="1"/>
</dbReference>